<evidence type="ECO:0000313" key="2">
    <source>
        <dbReference type="EMBL" id="KOO04058.1"/>
    </source>
</evidence>
<organism evidence="2 3">
    <name type="scientific">Vibrio nereis</name>
    <dbReference type="NCBI Taxonomy" id="693"/>
    <lineage>
        <taxon>Bacteria</taxon>
        <taxon>Pseudomonadati</taxon>
        <taxon>Pseudomonadota</taxon>
        <taxon>Gammaproteobacteria</taxon>
        <taxon>Vibrionales</taxon>
        <taxon>Vibrionaceae</taxon>
        <taxon>Vibrio</taxon>
    </lineage>
</organism>
<keyword evidence="1" id="KW-0732">Signal</keyword>
<dbReference type="PROSITE" id="PS51257">
    <property type="entry name" value="PROKAR_LIPOPROTEIN"/>
    <property type="match status" value="1"/>
</dbReference>
<name>A0A0M0HR18_VIBNE</name>
<reference evidence="3" key="1">
    <citation type="submission" date="2015-08" db="EMBL/GenBank/DDBJ databases">
        <title>Vibrio galatheae sp. nov., a novel member of the Vibrionaceae family isolated from the Solomon Islands.</title>
        <authorList>
            <person name="Giubergia S."/>
            <person name="Machado H."/>
            <person name="Mateiu R.V."/>
            <person name="Gram L."/>
        </authorList>
    </citation>
    <scope>NUCLEOTIDE SEQUENCE [LARGE SCALE GENOMIC DNA]</scope>
    <source>
        <strain evidence="3">DSM 19584</strain>
    </source>
</reference>
<gene>
    <name evidence="2" type="ORF">AKJ17_08305</name>
</gene>
<feature type="chain" id="PRO_5005600143" evidence="1">
    <location>
        <begin position="21"/>
        <end position="87"/>
    </location>
</feature>
<proteinExistence type="predicted"/>
<dbReference type="RefSeq" id="WP_053395328.1">
    <property type="nucleotide sequence ID" value="NZ_LHPJ01000006.1"/>
</dbReference>
<dbReference type="EMBL" id="LHPJ01000006">
    <property type="protein sequence ID" value="KOO04058.1"/>
    <property type="molecule type" value="Genomic_DNA"/>
</dbReference>
<feature type="signal peptide" evidence="1">
    <location>
        <begin position="1"/>
        <end position="20"/>
    </location>
</feature>
<evidence type="ECO:0000256" key="1">
    <source>
        <dbReference type="SAM" id="SignalP"/>
    </source>
</evidence>
<protein>
    <submittedName>
        <fullName evidence="2">Uncharacterized protein</fullName>
    </submittedName>
</protein>
<evidence type="ECO:0000313" key="3">
    <source>
        <dbReference type="Proteomes" id="UP000037515"/>
    </source>
</evidence>
<dbReference type="Proteomes" id="UP000037515">
    <property type="component" value="Unassembled WGS sequence"/>
</dbReference>
<keyword evidence="3" id="KW-1185">Reference proteome</keyword>
<dbReference type="OrthoDB" id="5879433at2"/>
<accession>A0A0M0HR18</accession>
<sequence length="87" mass="9530">MKMYLTIAAVSTLVFLGGCANEPESSLGYHMAKVKSEQTYNPNATRDNMHVIPDGNGERMEDAYSFYTGKKGEELKGSSTSQVIKGF</sequence>
<dbReference type="PATRIC" id="fig|693.5.peg.1699"/>
<dbReference type="AlphaFoldDB" id="A0A0M0HR18"/>
<dbReference type="STRING" id="693.AKJ17_08305"/>
<comment type="caution">
    <text evidence="2">The sequence shown here is derived from an EMBL/GenBank/DDBJ whole genome shotgun (WGS) entry which is preliminary data.</text>
</comment>